<feature type="coiled-coil region" evidence="4">
    <location>
        <begin position="184"/>
        <end position="212"/>
    </location>
</feature>
<dbReference type="GO" id="GO:0005929">
    <property type="term" value="C:cilium"/>
    <property type="evidence" value="ECO:0007669"/>
    <property type="project" value="UniProtKB-SubCell"/>
</dbReference>
<evidence type="ECO:0000313" key="6">
    <source>
        <dbReference type="Proteomes" id="UP000008983"/>
    </source>
</evidence>
<feature type="coiled-coil region" evidence="4">
    <location>
        <begin position="53"/>
        <end position="134"/>
    </location>
</feature>
<keyword evidence="4" id="KW-0175">Coiled coil</keyword>
<dbReference type="InParanoid" id="G0QU44"/>
<evidence type="ECO:0000256" key="2">
    <source>
        <dbReference type="ARBA" id="ARBA00023069"/>
    </source>
</evidence>
<evidence type="ECO:0008006" key="7">
    <source>
        <dbReference type="Google" id="ProtNLM"/>
    </source>
</evidence>
<dbReference type="STRING" id="857967.G0QU44"/>
<keyword evidence="2" id="KW-0969">Cilium</keyword>
<comment type="subcellular location">
    <subcellularLocation>
        <location evidence="1">Cell projection</location>
        <location evidence="1">Cilium</location>
    </subcellularLocation>
</comment>
<dbReference type="OrthoDB" id="307306at2759"/>
<dbReference type="Proteomes" id="UP000008983">
    <property type="component" value="Unassembled WGS sequence"/>
</dbReference>
<dbReference type="PANTHER" id="PTHR31183:SF1">
    <property type="entry name" value="CILIA- AND FLAGELLA-ASSOCIATED PROTEIN 53"/>
    <property type="match status" value="1"/>
</dbReference>
<name>G0QU44_ICHMU</name>
<dbReference type="PANTHER" id="PTHR31183">
    <property type="entry name" value="TRICHOPLEIN KERATIN FILAMENT-BINDING PROTEIN FAMILY MEMBER"/>
    <property type="match status" value="1"/>
</dbReference>
<evidence type="ECO:0000256" key="1">
    <source>
        <dbReference type="ARBA" id="ARBA00004138"/>
    </source>
</evidence>
<dbReference type="InterPro" id="IPR043596">
    <property type="entry name" value="CFAP53/TCHP"/>
</dbReference>
<dbReference type="GeneID" id="14907398"/>
<sequence length="421" mass="52293">MIINKNTTSTNPNIRAIYQRRNYEEHIDKLQTKLNQEFYEKQFAVWENRGQKVNQAKYMKQRLQQLREESQRQLNQRKQKLALLLAGEHEQHKQRIKDMQETTEDIRRKMLIRVKELQEQKENERLKFVAEKTEQQFIRNADELRKVDADFRELKTLHEQNIQIMEKQDLLKKQYEEEMIYSELYKIDIRRKEKEERIKEQERQQKVEERKKVLLSQLQNNQDKENYEKIYIRKKNKCQKKNGKKKKKDIKNNNKTLINLTKNQIKKQKETMKNYREDKKWRKKQRKFKIKKWLIKQSQKKKCLINQKLNRKEDFKKKQNNFYQTLKIDLMKHMLMKLNQISQYKLRLKNSIKDNKQYGKRKWMQESNQCMKYMIIEKIILNQNNNYHKLKLNKRRLKRIFQIKLLKLMKRNVKGKDQNCI</sequence>
<dbReference type="AlphaFoldDB" id="G0QU44"/>
<protein>
    <recommendedName>
        <fullName evidence="7">Trichohyalin-plectin-homology domain-containing protein</fullName>
    </recommendedName>
</protein>
<organism evidence="5 6">
    <name type="scientific">Ichthyophthirius multifiliis</name>
    <name type="common">White spot disease agent</name>
    <name type="synonym">Ich</name>
    <dbReference type="NCBI Taxonomy" id="5932"/>
    <lineage>
        <taxon>Eukaryota</taxon>
        <taxon>Sar</taxon>
        <taxon>Alveolata</taxon>
        <taxon>Ciliophora</taxon>
        <taxon>Intramacronucleata</taxon>
        <taxon>Oligohymenophorea</taxon>
        <taxon>Hymenostomatida</taxon>
        <taxon>Ophryoglenina</taxon>
        <taxon>Ichthyophthirius</taxon>
    </lineage>
</organism>
<evidence type="ECO:0000256" key="4">
    <source>
        <dbReference type="SAM" id="Coils"/>
    </source>
</evidence>
<keyword evidence="6" id="KW-1185">Reference proteome</keyword>
<dbReference type="eggNOG" id="ENOG502R9VT">
    <property type="taxonomic scope" value="Eukaryota"/>
</dbReference>
<gene>
    <name evidence="5" type="ORF">IMG5_114780</name>
</gene>
<evidence type="ECO:0000256" key="3">
    <source>
        <dbReference type="ARBA" id="ARBA00023273"/>
    </source>
</evidence>
<keyword evidence="3" id="KW-0966">Cell projection</keyword>
<accession>G0QU44</accession>
<proteinExistence type="predicted"/>
<dbReference type="RefSeq" id="XP_004034754.1">
    <property type="nucleotide sequence ID" value="XM_004034706.1"/>
</dbReference>
<dbReference type="EMBL" id="GL983899">
    <property type="protein sequence ID" value="EGR31268.1"/>
    <property type="molecule type" value="Genomic_DNA"/>
</dbReference>
<dbReference type="OMA" id="MEHCEEL"/>
<reference evidence="5 6" key="1">
    <citation type="submission" date="2011-07" db="EMBL/GenBank/DDBJ databases">
        <authorList>
            <person name="Coyne R."/>
            <person name="Brami D."/>
            <person name="Johnson J."/>
            <person name="Hostetler J."/>
            <person name="Hannick L."/>
            <person name="Clark T."/>
            <person name="Cassidy-Hanley D."/>
            <person name="Inman J."/>
        </authorList>
    </citation>
    <scope>NUCLEOTIDE SEQUENCE [LARGE SCALE GENOMIC DNA]</scope>
    <source>
        <strain evidence="5 6">G5</strain>
    </source>
</reference>
<evidence type="ECO:0000313" key="5">
    <source>
        <dbReference type="EMBL" id="EGR31268.1"/>
    </source>
</evidence>